<feature type="transmembrane region" description="Helical" evidence="12">
    <location>
        <begin position="21"/>
        <end position="40"/>
    </location>
</feature>
<feature type="compositionally biased region" description="Acidic residues" evidence="11">
    <location>
        <begin position="217"/>
        <end position="235"/>
    </location>
</feature>
<gene>
    <name evidence="13" type="ORF">GSLYS_00010792001</name>
</gene>
<name>A0AAV2HT42_LYMST</name>
<dbReference type="GO" id="GO:0045087">
    <property type="term" value="P:innate immune response"/>
    <property type="evidence" value="ECO:0007669"/>
    <property type="project" value="UniProtKB-KW"/>
</dbReference>
<keyword evidence="6" id="KW-0391">Immunity</keyword>
<evidence type="ECO:0000256" key="10">
    <source>
        <dbReference type="ARBA" id="ARBA00030424"/>
    </source>
</evidence>
<evidence type="ECO:0000256" key="2">
    <source>
        <dbReference type="ARBA" id="ARBA00009907"/>
    </source>
</evidence>
<evidence type="ECO:0000256" key="6">
    <source>
        <dbReference type="ARBA" id="ARBA00022859"/>
    </source>
</evidence>
<sequence length="241" mass="26447">MGYMRVEKQTDSQLRLLREPTFLSKAVFVGFFVGIIGIFLFGSESFIFKVLIGLCAAGLSCLIVDNYEICEFDKSRSEVRMTRLHWCQYMLNALISLGSPPYVKAKLEDIKDVRVEEQGGPTGGRAYQVILSMDTGIQLGVTEVFTTDDISEHEGIANLIRSFLGDIPPLGIIDEADDEQEEVSSSEDDFEQISQADLAGIDEDVAQGAGDAAPVDACEDKDEEIPAEPECENEAVLETTS</sequence>
<dbReference type="PANTHER" id="PTHR31837:SF3">
    <property type="entry name" value="CYTOCHROME B-245 CHAPERONE 1"/>
    <property type="match status" value="1"/>
</dbReference>
<protein>
    <recommendedName>
        <fullName evidence="10">Essential for reactive oxygen species protein</fullName>
    </recommendedName>
</protein>
<evidence type="ECO:0000256" key="7">
    <source>
        <dbReference type="ARBA" id="ARBA00022989"/>
    </source>
</evidence>
<evidence type="ECO:0000256" key="12">
    <source>
        <dbReference type="SAM" id="Phobius"/>
    </source>
</evidence>
<comment type="subcellular location">
    <subcellularLocation>
        <location evidence="1">Endoplasmic reticulum membrane</location>
        <topology evidence="1">Single-pass membrane protein</topology>
    </subcellularLocation>
</comment>
<dbReference type="AlphaFoldDB" id="A0AAV2HT42"/>
<evidence type="ECO:0000256" key="4">
    <source>
        <dbReference type="ARBA" id="ARBA00022692"/>
    </source>
</evidence>
<accession>A0AAV2HT42</accession>
<dbReference type="GO" id="GO:0005789">
    <property type="term" value="C:endoplasmic reticulum membrane"/>
    <property type="evidence" value="ECO:0007669"/>
    <property type="project" value="UniProtKB-SubCell"/>
</dbReference>
<dbReference type="Pfam" id="PF15169">
    <property type="entry name" value="Cybc1_Eros"/>
    <property type="match status" value="1"/>
</dbReference>
<dbReference type="InterPro" id="IPR027846">
    <property type="entry name" value="Cybc1"/>
</dbReference>
<organism evidence="13 14">
    <name type="scientific">Lymnaea stagnalis</name>
    <name type="common">Great pond snail</name>
    <name type="synonym">Helix stagnalis</name>
    <dbReference type="NCBI Taxonomy" id="6523"/>
    <lineage>
        <taxon>Eukaryota</taxon>
        <taxon>Metazoa</taxon>
        <taxon>Spiralia</taxon>
        <taxon>Lophotrochozoa</taxon>
        <taxon>Mollusca</taxon>
        <taxon>Gastropoda</taxon>
        <taxon>Heterobranchia</taxon>
        <taxon>Euthyneura</taxon>
        <taxon>Panpulmonata</taxon>
        <taxon>Hygrophila</taxon>
        <taxon>Lymnaeoidea</taxon>
        <taxon>Lymnaeidae</taxon>
        <taxon>Lymnaea</taxon>
    </lineage>
</organism>
<keyword evidence="8 12" id="KW-0472">Membrane</keyword>
<reference evidence="13 14" key="1">
    <citation type="submission" date="2024-04" db="EMBL/GenBank/DDBJ databases">
        <authorList>
            <consortium name="Genoscope - CEA"/>
            <person name="William W."/>
        </authorList>
    </citation>
    <scope>NUCLEOTIDE SEQUENCE [LARGE SCALE GENOMIC DNA]</scope>
</reference>
<evidence type="ECO:0000313" key="13">
    <source>
        <dbReference type="EMBL" id="CAL1536879.1"/>
    </source>
</evidence>
<feature type="region of interest" description="Disordered" evidence="11">
    <location>
        <begin position="205"/>
        <end position="241"/>
    </location>
</feature>
<evidence type="ECO:0000256" key="1">
    <source>
        <dbReference type="ARBA" id="ARBA00004389"/>
    </source>
</evidence>
<keyword evidence="5" id="KW-0256">Endoplasmic reticulum</keyword>
<dbReference type="Proteomes" id="UP001497497">
    <property type="component" value="Unassembled WGS sequence"/>
</dbReference>
<evidence type="ECO:0000256" key="5">
    <source>
        <dbReference type="ARBA" id="ARBA00022824"/>
    </source>
</evidence>
<keyword evidence="7 12" id="KW-1133">Transmembrane helix</keyword>
<keyword evidence="9" id="KW-0143">Chaperone</keyword>
<dbReference type="EMBL" id="CAXITT010000242">
    <property type="protein sequence ID" value="CAL1536879.1"/>
    <property type="molecule type" value="Genomic_DNA"/>
</dbReference>
<evidence type="ECO:0000256" key="3">
    <source>
        <dbReference type="ARBA" id="ARBA00022588"/>
    </source>
</evidence>
<evidence type="ECO:0000256" key="9">
    <source>
        <dbReference type="ARBA" id="ARBA00023186"/>
    </source>
</evidence>
<evidence type="ECO:0000256" key="8">
    <source>
        <dbReference type="ARBA" id="ARBA00023136"/>
    </source>
</evidence>
<keyword evidence="3" id="KW-0399">Innate immunity</keyword>
<keyword evidence="14" id="KW-1185">Reference proteome</keyword>
<keyword evidence="4 12" id="KW-0812">Transmembrane</keyword>
<evidence type="ECO:0000256" key="11">
    <source>
        <dbReference type="SAM" id="MobiDB-lite"/>
    </source>
</evidence>
<dbReference type="PANTHER" id="PTHR31837">
    <property type="entry name" value="CYTOCHROME B-245 CHAPERONE 1"/>
    <property type="match status" value="1"/>
</dbReference>
<proteinExistence type="inferred from homology"/>
<comment type="similarity">
    <text evidence="2">Belongs to the CYBC1 family.</text>
</comment>
<evidence type="ECO:0000313" key="14">
    <source>
        <dbReference type="Proteomes" id="UP001497497"/>
    </source>
</evidence>
<comment type="caution">
    <text evidence="13">The sequence shown here is derived from an EMBL/GenBank/DDBJ whole genome shotgun (WGS) entry which is preliminary data.</text>
</comment>